<reference evidence="1 2" key="1">
    <citation type="journal article" date="2018" name="Sci. Rep.">
        <title>Genomic signatures of local adaptation to the degree of environmental predictability in rotifers.</title>
        <authorList>
            <person name="Franch-Gras L."/>
            <person name="Hahn C."/>
            <person name="Garcia-Roger E.M."/>
            <person name="Carmona M.J."/>
            <person name="Serra M."/>
            <person name="Gomez A."/>
        </authorList>
    </citation>
    <scope>NUCLEOTIDE SEQUENCE [LARGE SCALE GENOMIC DNA]</scope>
    <source>
        <strain evidence="1">HYR1</strain>
    </source>
</reference>
<dbReference type="Proteomes" id="UP000276133">
    <property type="component" value="Unassembled WGS sequence"/>
</dbReference>
<gene>
    <name evidence="1" type="ORF">BpHYR1_028509</name>
</gene>
<comment type="caution">
    <text evidence="1">The sequence shown here is derived from an EMBL/GenBank/DDBJ whole genome shotgun (WGS) entry which is preliminary data.</text>
</comment>
<evidence type="ECO:0000313" key="1">
    <source>
        <dbReference type="EMBL" id="RNA05488.1"/>
    </source>
</evidence>
<proteinExistence type="predicted"/>
<dbReference type="EMBL" id="REGN01007704">
    <property type="protein sequence ID" value="RNA05488.1"/>
    <property type="molecule type" value="Genomic_DNA"/>
</dbReference>
<sequence>MVKSNLLRFGESDAVSSTGLADQTVTSRKAQKLQYKLKKLIAFTLAKRCMHLKTKTQIRYLDYLADDHFFLDGSCECSITGVTCKQIPWLMVSDEDA</sequence>
<accession>A0A3M7Q3G0</accession>
<evidence type="ECO:0000313" key="2">
    <source>
        <dbReference type="Proteomes" id="UP000276133"/>
    </source>
</evidence>
<organism evidence="1 2">
    <name type="scientific">Brachionus plicatilis</name>
    <name type="common">Marine rotifer</name>
    <name type="synonym">Brachionus muelleri</name>
    <dbReference type="NCBI Taxonomy" id="10195"/>
    <lineage>
        <taxon>Eukaryota</taxon>
        <taxon>Metazoa</taxon>
        <taxon>Spiralia</taxon>
        <taxon>Gnathifera</taxon>
        <taxon>Rotifera</taxon>
        <taxon>Eurotatoria</taxon>
        <taxon>Monogononta</taxon>
        <taxon>Pseudotrocha</taxon>
        <taxon>Ploima</taxon>
        <taxon>Brachionidae</taxon>
        <taxon>Brachionus</taxon>
    </lineage>
</organism>
<dbReference type="AlphaFoldDB" id="A0A3M7Q3G0"/>
<protein>
    <submittedName>
        <fullName evidence="1">Uncharacterized protein</fullName>
    </submittedName>
</protein>
<name>A0A3M7Q3G0_BRAPC</name>
<keyword evidence="2" id="KW-1185">Reference proteome</keyword>